<dbReference type="HOGENOM" id="CLU_959315_0_0_10"/>
<evidence type="ECO:0000256" key="1">
    <source>
        <dbReference type="SAM" id="SignalP"/>
    </source>
</evidence>
<dbReference type="eggNOG" id="ENOG5032WX4">
    <property type="taxonomic scope" value="Bacteria"/>
</dbReference>
<dbReference type="STRING" id="929556.Solca_0114"/>
<dbReference type="Gene3D" id="2.60.120.200">
    <property type="match status" value="1"/>
</dbReference>
<dbReference type="Pfam" id="PF13385">
    <property type="entry name" value="Laminin_G_3"/>
    <property type="match status" value="1"/>
</dbReference>
<feature type="chain" id="PRO_5003613873" description="LamG-like jellyroll fold domain-containing protein" evidence="1">
    <location>
        <begin position="19"/>
        <end position="301"/>
    </location>
</feature>
<name>H8KT87_SOLCM</name>
<gene>
    <name evidence="2" type="ordered locus">Solca_0114</name>
</gene>
<dbReference type="InterPro" id="IPR013320">
    <property type="entry name" value="ConA-like_dom_sf"/>
</dbReference>
<evidence type="ECO:0000313" key="2">
    <source>
        <dbReference type="EMBL" id="AFD05270.1"/>
    </source>
</evidence>
<sequence>MKLSQLYTNRWMLCLALAATTLSSCKKDDNPNGLPEVSPEDYVGKVDGYGSSDEVYEKNLVAYWSFDDTKNEKISGIAPTSSANDALVPNGVRGKALSLNAGWIYYGSQFANFKTEALKSFTVSAWVQVLNNGSKKTLPFTISRPGIYQGNVNLVLETNSKPATDLDNLIVKAVYTDLNGNTQDNLNAPWLSSYKSPKLGADKWTHLVITYDAAANNIQIWADGVKIGTTDYQNRGTNYFKSWEQNEVIIGSNYNSIPGKEVNANTEFAPMTGKIDEIRVYNAVVDDAHIKTLFNLGVANK</sequence>
<dbReference type="GO" id="GO:0005975">
    <property type="term" value="P:carbohydrate metabolic process"/>
    <property type="evidence" value="ECO:0007669"/>
    <property type="project" value="UniProtKB-ARBA"/>
</dbReference>
<dbReference type="EMBL" id="CP003349">
    <property type="protein sequence ID" value="AFD05270.1"/>
    <property type="molecule type" value="Genomic_DNA"/>
</dbReference>
<dbReference type="GO" id="GO:0004553">
    <property type="term" value="F:hydrolase activity, hydrolyzing O-glycosyl compounds"/>
    <property type="evidence" value="ECO:0007669"/>
    <property type="project" value="UniProtKB-ARBA"/>
</dbReference>
<organism evidence="2 3">
    <name type="scientific">Solitalea canadensis (strain ATCC 29591 / DSM 3403 / JCM 21819 / LMG 8368 / NBRC 15130 / NCIMB 12057 / USAM 9D)</name>
    <name type="common">Flexibacter canadensis</name>
    <dbReference type="NCBI Taxonomy" id="929556"/>
    <lineage>
        <taxon>Bacteria</taxon>
        <taxon>Pseudomonadati</taxon>
        <taxon>Bacteroidota</taxon>
        <taxon>Sphingobacteriia</taxon>
        <taxon>Sphingobacteriales</taxon>
        <taxon>Sphingobacteriaceae</taxon>
        <taxon>Solitalea</taxon>
    </lineage>
</organism>
<proteinExistence type="predicted"/>
<protein>
    <recommendedName>
        <fullName evidence="4">LamG-like jellyroll fold domain-containing protein</fullName>
    </recommendedName>
</protein>
<dbReference type="OrthoDB" id="9814380at2"/>
<keyword evidence="1" id="KW-0732">Signal</keyword>
<accession>H8KT87</accession>
<evidence type="ECO:0008006" key="4">
    <source>
        <dbReference type="Google" id="ProtNLM"/>
    </source>
</evidence>
<dbReference type="Proteomes" id="UP000007590">
    <property type="component" value="Chromosome"/>
</dbReference>
<dbReference type="AlphaFoldDB" id="H8KT87"/>
<feature type="signal peptide" evidence="1">
    <location>
        <begin position="1"/>
        <end position="18"/>
    </location>
</feature>
<reference evidence="2" key="1">
    <citation type="submission" date="2012-02" db="EMBL/GenBank/DDBJ databases">
        <title>The complete genome of Solitalea canadensis DSM 3403.</title>
        <authorList>
            <consortium name="US DOE Joint Genome Institute (JGI-PGF)"/>
            <person name="Lucas S."/>
            <person name="Copeland A."/>
            <person name="Lapidus A."/>
            <person name="Glavina del Rio T."/>
            <person name="Dalin E."/>
            <person name="Tice H."/>
            <person name="Bruce D."/>
            <person name="Goodwin L."/>
            <person name="Pitluck S."/>
            <person name="Peters L."/>
            <person name="Ovchinnikova G."/>
            <person name="Lu M."/>
            <person name="Kyrpides N."/>
            <person name="Mavromatis K."/>
            <person name="Ivanova N."/>
            <person name="Brettin T."/>
            <person name="Detter J.C."/>
            <person name="Han C."/>
            <person name="Larimer F."/>
            <person name="Land M."/>
            <person name="Hauser L."/>
            <person name="Markowitz V."/>
            <person name="Cheng J.-F."/>
            <person name="Hugenholtz P."/>
            <person name="Woyke T."/>
            <person name="Wu D."/>
            <person name="Spring S."/>
            <person name="Schroeder M."/>
            <person name="Kopitz M."/>
            <person name="Brambilla E."/>
            <person name="Klenk H.-P."/>
            <person name="Eisen J.A."/>
        </authorList>
    </citation>
    <scope>NUCLEOTIDE SEQUENCE</scope>
    <source>
        <strain evidence="2">DSM 3403</strain>
    </source>
</reference>
<dbReference type="SUPFAM" id="SSF49899">
    <property type="entry name" value="Concanavalin A-like lectins/glucanases"/>
    <property type="match status" value="1"/>
</dbReference>
<dbReference type="KEGG" id="scn:Solca_0114"/>
<keyword evidence="3" id="KW-1185">Reference proteome</keyword>
<dbReference type="PROSITE" id="PS51257">
    <property type="entry name" value="PROKAR_LIPOPROTEIN"/>
    <property type="match status" value="1"/>
</dbReference>
<dbReference type="RefSeq" id="WP_014678498.1">
    <property type="nucleotide sequence ID" value="NC_017770.1"/>
</dbReference>
<evidence type="ECO:0000313" key="3">
    <source>
        <dbReference type="Proteomes" id="UP000007590"/>
    </source>
</evidence>